<evidence type="ECO:0000313" key="3">
    <source>
        <dbReference type="EMBL" id="EGF11840.1"/>
    </source>
</evidence>
<feature type="compositionally biased region" description="Polar residues" evidence="1">
    <location>
        <begin position="1"/>
        <end position="16"/>
    </location>
</feature>
<evidence type="ECO:0000256" key="1">
    <source>
        <dbReference type="SAM" id="MobiDB-lite"/>
    </source>
</evidence>
<keyword evidence="4" id="KW-1185">Reference proteome</keyword>
<proteinExistence type="predicted"/>
<protein>
    <recommendedName>
        <fullName evidence="2">Winged helix-turn-helix domain-containing protein</fullName>
    </recommendedName>
</protein>
<dbReference type="AlphaFoldDB" id="F2B9S3"/>
<dbReference type="Pfam" id="PF14090">
    <property type="entry name" value="HTH_39"/>
    <property type="match status" value="1"/>
</dbReference>
<dbReference type="HOGENOM" id="CLU_2423903_0_0_4"/>
<dbReference type="RefSeq" id="WP_007341489.1">
    <property type="nucleotide sequence ID" value="NZ_GL878494.1"/>
</dbReference>
<dbReference type="InterPro" id="IPR055245">
    <property type="entry name" value="HTH_proteobacteria"/>
</dbReference>
<feature type="region of interest" description="Disordered" evidence="1">
    <location>
        <begin position="1"/>
        <end position="30"/>
    </location>
</feature>
<dbReference type="Proteomes" id="UP000004105">
    <property type="component" value="Unassembled WGS sequence"/>
</dbReference>
<feature type="domain" description="Winged helix-turn-helix" evidence="2">
    <location>
        <begin position="27"/>
        <end position="91"/>
    </location>
</feature>
<evidence type="ECO:0000259" key="2">
    <source>
        <dbReference type="Pfam" id="PF14090"/>
    </source>
</evidence>
<name>F2B9S3_9NEIS</name>
<evidence type="ECO:0000313" key="4">
    <source>
        <dbReference type="Proteomes" id="UP000004105"/>
    </source>
</evidence>
<dbReference type="OrthoDB" id="8859808at2"/>
<accession>F2B9S3</accession>
<organism evidence="3 4">
    <name type="scientific">Neisseria bacilliformis ATCC BAA-1200</name>
    <dbReference type="NCBI Taxonomy" id="888742"/>
    <lineage>
        <taxon>Bacteria</taxon>
        <taxon>Pseudomonadati</taxon>
        <taxon>Pseudomonadota</taxon>
        <taxon>Betaproteobacteria</taxon>
        <taxon>Neisseriales</taxon>
        <taxon>Neisseriaceae</taxon>
        <taxon>Neisseria</taxon>
    </lineage>
</organism>
<reference evidence="3 4" key="1">
    <citation type="submission" date="2011-02" db="EMBL/GenBank/DDBJ databases">
        <authorList>
            <person name="Muzny D."/>
            <person name="Qin X."/>
            <person name="Deng J."/>
            <person name="Jiang H."/>
            <person name="Liu Y."/>
            <person name="Qu J."/>
            <person name="Song X.-Z."/>
            <person name="Zhang L."/>
            <person name="Thornton R."/>
            <person name="Coyle M."/>
            <person name="Francisco L."/>
            <person name="Jackson L."/>
            <person name="Javaid M."/>
            <person name="Korchina V."/>
            <person name="Kovar C."/>
            <person name="Mata R."/>
            <person name="Mathew T."/>
            <person name="Ngo R."/>
            <person name="Nguyen L."/>
            <person name="Nguyen N."/>
            <person name="Okwuonu G."/>
            <person name="Ongeri F."/>
            <person name="Pham C."/>
            <person name="Simmons D."/>
            <person name="Wilczek-Boney K."/>
            <person name="Hale W."/>
            <person name="Jakkamsetti A."/>
            <person name="Pham P."/>
            <person name="Ruth R."/>
            <person name="San Lucas F."/>
            <person name="Warren J."/>
            <person name="Zhang J."/>
            <person name="Zhao Z."/>
            <person name="Zhou C."/>
            <person name="Zhu D."/>
            <person name="Lee S."/>
            <person name="Bess C."/>
            <person name="Blankenburg K."/>
            <person name="Forbes L."/>
            <person name="Fu Q."/>
            <person name="Gubbala S."/>
            <person name="Hirani K."/>
            <person name="Jayaseelan J.C."/>
            <person name="Lara F."/>
            <person name="Munidasa M."/>
            <person name="Palculict T."/>
            <person name="Patil S."/>
            <person name="Pu L.-L."/>
            <person name="Saada N."/>
            <person name="Tang L."/>
            <person name="Weissenberger G."/>
            <person name="Zhu Y."/>
            <person name="Hemphill L."/>
            <person name="Shang Y."/>
            <person name="Youmans B."/>
            <person name="Ayvaz T."/>
            <person name="Ross M."/>
            <person name="Santibanez J."/>
            <person name="Aqrawi P."/>
            <person name="Gross S."/>
            <person name="Joshi V."/>
            <person name="Fowler G."/>
            <person name="Nazareth L."/>
            <person name="Reid J."/>
            <person name="Worley K."/>
            <person name="Petrosino J."/>
            <person name="Highlander S."/>
            <person name="Gibbs R."/>
        </authorList>
    </citation>
    <scope>NUCLEOTIDE SEQUENCE [LARGE SCALE GENOMIC DNA]</scope>
    <source>
        <strain evidence="3 4">ATCC BAA-1200</strain>
    </source>
</reference>
<dbReference type="EMBL" id="AFAY01000007">
    <property type="protein sequence ID" value="EGF11840.1"/>
    <property type="molecule type" value="Genomic_DNA"/>
</dbReference>
<gene>
    <name evidence="3" type="ORF">HMPREF9123_0477</name>
</gene>
<comment type="caution">
    <text evidence="3">The sequence shown here is derived from an EMBL/GenBank/DDBJ whole genome shotgun (WGS) entry which is preliminary data.</text>
</comment>
<sequence>MTQKNTAQTANHSDGTNSKRHSTKPPSQHARILQWLKNGGITNYEMHTRGINAATARISELRRMGYPVQDRYEPHTNQFGRKTKIKRYWLA</sequence>